<dbReference type="EMBL" id="FQVA01000001">
    <property type="protein sequence ID" value="SHE66763.1"/>
    <property type="molecule type" value="Genomic_DNA"/>
</dbReference>
<dbReference type="RefSeq" id="WP_073270916.1">
    <property type="nucleotide sequence ID" value="NZ_FQVA01000001.1"/>
</dbReference>
<accession>A0A1M4VCW7</accession>
<dbReference type="SUPFAM" id="SSF51182">
    <property type="entry name" value="RmlC-like cupins"/>
    <property type="match status" value="1"/>
</dbReference>
<dbReference type="STRING" id="494016.SAMN04487965_0391"/>
<keyword evidence="2" id="KW-1185">Reference proteome</keyword>
<gene>
    <name evidence="1" type="ORF">SAMN04487965_0391</name>
</gene>
<dbReference type="AlphaFoldDB" id="A0A1M4VCW7"/>
<dbReference type="InterPro" id="IPR011051">
    <property type="entry name" value="RmlC_Cupin_sf"/>
</dbReference>
<evidence type="ECO:0000313" key="1">
    <source>
        <dbReference type="EMBL" id="SHE66763.1"/>
    </source>
</evidence>
<dbReference type="InterPro" id="IPR014710">
    <property type="entry name" value="RmlC-like_jellyroll"/>
</dbReference>
<organism evidence="1 2">
    <name type="scientific">Microbulbifer donghaiensis</name>
    <dbReference type="NCBI Taxonomy" id="494016"/>
    <lineage>
        <taxon>Bacteria</taxon>
        <taxon>Pseudomonadati</taxon>
        <taxon>Pseudomonadota</taxon>
        <taxon>Gammaproteobacteria</taxon>
        <taxon>Cellvibrionales</taxon>
        <taxon>Microbulbiferaceae</taxon>
        <taxon>Microbulbifer</taxon>
    </lineage>
</organism>
<dbReference type="OrthoDB" id="8265259at2"/>
<reference evidence="2" key="1">
    <citation type="submission" date="2016-11" db="EMBL/GenBank/DDBJ databases">
        <authorList>
            <person name="Varghese N."/>
            <person name="Submissions S."/>
        </authorList>
    </citation>
    <scope>NUCLEOTIDE SEQUENCE [LARGE SCALE GENOMIC DNA]</scope>
    <source>
        <strain evidence="2">CGMCC 1.7063</strain>
    </source>
</reference>
<sequence length="111" mass="11886">MATHHASAGEVVDLKTWANDLETEKSKVIAKTEGLELARLVIDAGVNMHRAGYCSVKGAVVIHCIEGEIKLQTADSEKPIKKGQIVFLNGNTDHALVGVEKSVVLLTIVLV</sequence>
<name>A0A1M4VCW7_9GAMM</name>
<protein>
    <submittedName>
        <fullName evidence="1">Cupin domain protein</fullName>
    </submittedName>
</protein>
<proteinExistence type="predicted"/>
<evidence type="ECO:0000313" key="2">
    <source>
        <dbReference type="Proteomes" id="UP000184170"/>
    </source>
</evidence>
<dbReference type="Gene3D" id="2.60.120.10">
    <property type="entry name" value="Jelly Rolls"/>
    <property type="match status" value="1"/>
</dbReference>
<dbReference type="Proteomes" id="UP000184170">
    <property type="component" value="Unassembled WGS sequence"/>
</dbReference>